<keyword evidence="7" id="KW-0560">Oxidoreductase</keyword>
<organism evidence="13 14">
    <name type="scientific">Phellinidium pouzarii</name>
    <dbReference type="NCBI Taxonomy" id="167371"/>
    <lineage>
        <taxon>Eukaryota</taxon>
        <taxon>Fungi</taxon>
        <taxon>Dikarya</taxon>
        <taxon>Basidiomycota</taxon>
        <taxon>Agaricomycotina</taxon>
        <taxon>Agaricomycetes</taxon>
        <taxon>Hymenochaetales</taxon>
        <taxon>Hymenochaetaceae</taxon>
        <taxon>Phellinidium</taxon>
    </lineage>
</organism>
<evidence type="ECO:0000259" key="12">
    <source>
        <dbReference type="PROSITE" id="PS51387"/>
    </source>
</evidence>
<comment type="cofactor">
    <cofactor evidence="1">
        <name>FAD</name>
        <dbReference type="ChEBI" id="CHEBI:57692"/>
    </cofactor>
</comment>
<dbReference type="InterPro" id="IPR016164">
    <property type="entry name" value="FAD-linked_Oxase-like_C"/>
</dbReference>
<dbReference type="AlphaFoldDB" id="A0A4S4L149"/>
<gene>
    <name evidence="13" type="ORF">EW145_g5122</name>
</gene>
<feature type="domain" description="FAD-binding PCMH-type" evidence="12">
    <location>
        <begin position="106"/>
        <end position="305"/>
    </location>
</feature>
<keyword evidence="6" id="KW-0809">Transit peptide</keyword>
<comment type="subcellular location">
    <subcellularLocation>
        <location evidence="2">Mitochondrion</location>
    </subcellularLocation>
</comment>
<dbReference type="GO" id="GO:1903457">
    <property type="term" value="P:lactate catabolic process"/>
    <property type="evidence" value="ECO:0007669"/>
    <property type="project" value="TreeGrafter"/>
</dbReference>
<dbReference type="Gene3D" id="3.30.70.2740">
    <property type="match status" value="1"/>
</dbReference>
<dbReference type="InterPro" id="IPR016169">
    <property type="entry name" value="FAD-bd_PCMH_sub2"/>
</dbReference>
<comment type="caution">
    <text evidence="13">The sequence shown here is derived from an EMBL/GenBank/DDBJ whole genome shotgun (WGS) entry which is preliminary data.</text>
</comment>
<dbReference type="Gene3D" id="3.30.465.10">
    <property type="match status" value="1"/>
</dbReference>
<dbReference type="Proteomes" id="UP000308199">
    <property type="component" value="Unassembled WGS sequence"/>
</dbReference>
<evidence type="ECO:0000256" key="11">
    <source>
        <dbReference type="SAM" id="MobiDB-lite"/>
    </source>
</evidence>
<evidence type="ECO:0000256" key="9">
    <source>
        <dbReference type="ARBA" id="ARBA00038897"/>
    </source>
</evidence>
<dbReference type="SUPFAM" id="SSF56176">
    <property type="entry name" value="FAD-binding/transporter-associated domain-like"/>
    <property type="match status" value="1"/>
</dbReference>
<evidence type="ECO:0000256" key="3">
    <source>
        <dbReference type="ARBA" id="ARBA00008000"/>
    </source>
</evidence>
<evidence type="ECO:0000256" key="10">
    <source>
        <dbReference type="ARBA" id="ARBA00051436"/>
    </source>
</evidence>
<dbReference type="OrthoDB" id="7786253at2759"/>
<dbReference type="EC" id="1.1.2.4" evidence="9"/>
<dbReference type="InterPro" id="IPR006094">
    <property type="entry name" value="Oxid_FAD_bind_N"/>
</dbReference>
<evidence type="ECO:0000256" key="4">
    <source>
        <dbReference type="ARBA" id="ARBA00022630"/>
    </source>
</evidence>
<dbReference type="Pfam" id="PF01565">
    <property type="entry name" value="FAD_binding_4"/>
    <property type="match status" value="1"/>
</dbReference>
<dbReference type="GO" id="GO:0071949">
    <property type="term" value="F:FAD binding"/>
    <property type="evidence" value="ECO:0007669"/>
    <property type="project" value="InterPro"/>
</dbReference>
<dbReference type="PANTHER" id="PTHR11748">
    <property type="entry name" value="D-LACTATE DEHYDROGENASE"/>
    <property type="match status" value="1"/>
</dbReference>
<dbReference type="InterPro" id="IPR016166">
    <property type="entry name" value="FAD-bd_PCMH"/>
</dbReference>
<keyword evidence="5" id="KW-0274">FAD</keyword>
<evidence type="ECO:0000256" key="5">
    <source>
        <dbReference type="ARBA" id="ARBA00022827"/>
    </source>
</evidence>
<evidence type="ECO:0000256" key="8">
    <source>
        <dbReference type="ARBA" id="ARBA00023128"/>
    </source>
</evidence>
<keyword evidence="4" id="KW-0285">Flavoprotein</keyword>
<dbReference type="EMBL" id="SGPK01000294">
    <property type="protein sequence ID" value="THH04999.1"/>
    <property type="molecule type" value="Genomic_DNA"/>
</dbReference>
<dbReference type="PANTHER" id="PTHR11748:SF111">
    <property type="entry name" value="D-LACTATE DEHYDROGENASE, MITOCHONDRIAL-RELATED"/>
    <property type="match status" value="1"/>
</dbReference>
<dbReference type="InterPro" id="IPR004113">
    <property type="entry name" value="FAD-bd_oxidored_4_C"/>
</dbReference>
<dbReference type="FunFam" id="1.10.45.10:FF:000001">
    <property type="entry name" value="D-lactate dehydrogenase mitochondrial"/>
    <property type="match status" value="1"/>
</dbReference>
<dbReference type="Gene3D" id="1.10.45.10">
    <property type="entry name" value="Vanillyl-alcohol Oxidase, Chain A, domain 4"/>
    <property type="match status" value="1"/>
</dbReference>
<dbReference type="GO" id="GO:0008720">
    <property type="term" value="F:D-lactate dehydrogenase (NAD+) activity"/>
    <property type="evidence" value="ECO:0007669"/>
    <property type="project" value="TreeGrafter"/>
</dbReference>
<evidence type="ECO:0000313" key="14">
    <source>
        <dbReference type="Proteomes" id="UP000308199"/>
    </source>
</evidence>
<evidence type="ECO:0000256" key="7">
    <source>
        <dbReference type="ARBA" id="ARBA00023002"/>
    </source>
</evidence>
<dbReference type="GO" id="GO:0005739">
    <property type="term" value="C:mitochondrion"/>
    <property type="evidence" value="ECO:0007669"/>
    <property type="project" value="UniProtKB-SubCell"/>
</dbReference>
<protein>
    <recommendedName>
        <fullName evidence="9">D-lactate dehydrogenase (cytochrome)</fullName>
        <ecNumber evidence="9">1.1.2.4</ecNumber>
    </recommendedName>
</protein>
<proteinExistence type="inferred from homology"/>
<dbReference type="Pfam" id="PF02913">
    <property type="entry name" value="FAD-oxidase_C"/>
    <property type="match status" value="1"/>
</dbReference>
<keyword evidence="14" id="KW-1185">Reference proteome</keyword>
<reference evidence="13 14" key="1">
    <citation type="submission" date="2019-02" db="EMBL/GenBank/DDBJ databases">
        <title>Genome sequencing of the rare red list fungi Phellinidium pouzarii.</title>
        <authorList>
            <person name="Buettner E."/>
            <person name="Kellner H."/>
        </authorList>
    </citation>
    <scope>NUCLEOTIDE SEQUENCE [LARGE SCALE GENOMIC DNA]</scope>
    <source>
        <strain evidence="13 14">DSM 108285</strain>
    </source>
</reference>
<comment type="similarity">
    <text evidence="3">Belongs to the FAD-binding oxidoreductase/transferase type 4 family.</text>
</comment>
<dbReference type="SUPFAM" id="SSF55103">
    <property type="entry name" value="FAD-linked oxidases, C-terminal domain"/>
    <property type="match status" value="1"/>
</dbReference>
<evidence type="ECO:0000256" key="1">
    <source>
        <dbReference type="ARBA" id="ARBA00001974"/>
    </source>
</evidence>
<evidence type="ECO:0000256" key="6">
    <source>
        <dbReference type="ARBA" id="ARBA00022946"/>
    </source>
</evidence>
<dbReference type="GO" id="GO:0004458">
    <property type="term" value="F:D-lactate dehydrogenase (cytochrome) activity"/>
    <property type="evidence" value="ECO:0007669"/>
    <property type="project" value="UniProtKB-EC"/>
</dbReference>
<sequence>MFRRSVVVSREFSSRQTPVLHASRRLSSRSYTSAAADSQKQGPTGTPPWSGHALSFLLGSLGILGLSYYFLRPDPSSWNPQSLKVKYGSANDFQTAVRVLCLTFPEDGVLHSVVVYPLCTEDVVKIVNIATKYKMPIIPYSGGTSLEGHTRGHKYGGICVDMSRMDRILEINGEDSLIVAEILSRNTFFTEADADLVCQAGIRWVDINDTLKEKDIPLFFPEQRSAVWLAQAAQEHGLVANAVRYGTAKGEWFLNLTVVLPSGKVIKTRRRARKSSAGFDTSKIFIGAEGTLGIVTEATLRLTPLLPTSVAVVHFPDVKHATEAVRDALTQGVGIQCVELCDDSFMHATNLYGLSKRKWPEKDSLFFKFQGHSAEALRETARVVKKVAERYGGTGFTLARNDKEAADLWMDRKNAHFSGLALVEGGRSWATDVWWVFLSSVFADDVFLSQSCLTWCMRRKKDLKEAGVISSIVGHAGDGNFHAQLLFKDDSEMEKIREVVHRMVKRAIALDGTCTGEHGVGLGKKAYLNEELGEGTVELMKTIKRTLDPLGLFNPGKLYPDEPADSSSKSHS</sequence>
<dbReference type="InterPro" id="IPR036318">
    <property type="entry name" value="FAD-bd_PCMH-like_sf"/>
</dbReference>
<feature type="region of interest" description="Disordered" evidence="11">
    <location>
        <begin position="23"/>
        <end position="47"/>
    </location>
</feature>
<evidence type="ECO:0000256" key="2">
    <source>
        <dbReference type="ARBA" id="ARBA00004173"/>
    </source>
</evidence>
<feature type="compositionally biased region" description="Polar residues" evidence="11">
    <location>
        <begin position="28"/>
        <end position="44"/>
    </location>
</feature>
<dbReference type="PROSITE" id="PS51387">
    <property type="entry name" value="FAD_PCMH"/>
    <property type="match status" value="1"/>
</dbReference>
<accession>A0A4S4L149</accession>
<dbReference type="InterPro" id="IPR016171">
    <property type="entry name" value="Vanillyl_alc_oxidase_C-sub2"/>
</dbReference>
<keyword evidence="8" id="KW-0496">Mitochondrion</keyword>
<evidence type="ECO:0000313" key="13">
    <source>
        <dbReference type="EMBL" id="THH04999.1"/>
    </source>
</evidence>
<dbReference type="FunFam" id="3.30.70.2740:FF:000001">
    <property type="entry name" value="D-lactate dehydrogenase mitochondrial"/>
    <property type="match status" value="1"/>
</dbReference>
<comment type="catalytic activity">
    <reaction evidence="10">
        <text>(R)-lactate + 2 Fe(III)-[cytochrome c] = 2 Fe(II)-[cytochrome c] + pyruvate + 2 H(+)</text>
        <dbReference type="Rhea" id="RHEA:13521"/>
        <dbReference type="Rhea" id="RHEA-COMP:10350"/>
        <dbReference type="Rhea" id="RHEA-COMP:14399"/>
        <dbReference type="ChEBI" id="CHEBI:15361"/>
        <dbReference type="ChEBI" id="CHEBI:15378"/>
        <dbReference type="ChEBI" id="CHEBI:16004"/>
        <dbReference type="ChEBI" id="CHEBI:29033"/>
        <dbReference type="ChEBI" id="CHEBI:29034"/>
        <dbReference type="EC" id="1.1.2.4"/>
    </reaction>
</comment>
<name>A0A4S4L149_9AGAM</name>